<feature type="signal peptide" evidence="2">
    <location>
        <begin position="1"/>
        <end position="22"/>
    </location>
</feature>
<dbReference type="AlphaFoldDB" id="A0A4S4LI87"/>
<organism evidence="3 4">
    <name type="scientific">Phellinidium pouzarii</name>
    <dbReference type="NCBI Taxonomy" id="167371"/>
    <lineage>
        <taxon>Eukaryota</taxon>
        <taxon>Fungi</taxon>
        <taxon>Dikarya</taxon>
        <taxon>Basidiomycota</taxon>
        <taxon>Agaricomycotina</taxon>
        <taxon>Agaricomycetes</taxon>
        <taxon>Hymenochaetales</taxon>
        <taxon>Hymenochaetaceae</taxon>
        <taxon>Phellinidium</taxon>
    </lineage>
</organism>
<evidence type="ECO:0000256" key="2">
    <source>
        <dbReference type="SAM" id="SignalP"/>
    </source>
</evidence>
<dbReference type="OrthoDB" id="3356102at2759"/>
<proteinExistence type="predicted"/>
<evidence type="ECO:0000313" key="3">
    <source>
        <dbReference type="EMBL" id="THH09570.1"/>
    </source>
</evidence>
<keyword evidence="2" id="KW-0732">Signal</keyword>
<accession>A0A4S4LI87</accession>
<comment type="caution">
    <text evidence="3">The sequence shown here is derived from an EMBL/GenBank/DDBJ whole genome shotgun (WGS) entry which is preliminary data.</text>
</comment>
<protein>
    <submittedName>
        <fullName evidence="3">Uncharacterized protein</fullName>
    </submittedName>
</protein>
<reference evidence="3 4" key="1">
    <citation type="submission" date="2019-02" db="EMBL/GenBank/DDBJ databases">
        <title>Genome sequencing of the rare red list fungi Phellinidium pouzarii.</title>
        <authorList>
            <person name="Buettner E."/>
            <person name="Kellner H."/>
        </authorList>
    </citation>
    <scope>NUCLEOTIDE SEQUENCE [LARGE SCALE GENOMIC DNA]</scope>
    <source>
        <strain evidence="3 4">DSM 108285</strain>
    </source>
</reference>
<keyword evidence="4" id="KW-1185">Reference proteome</keyword>
<name>A0A4S4LI87_9AGAM</name>
<evidence type="ECO:0000313" key="4">
    <source>
        <dbReference type="Proteomes" id="UP000308199"/>
    </source>
</evidence>
<dbReference type="Proteomes" id="UP000308199">
    <property type="component" value="Unassembled WGS sequence"/>
</dbReference>
<feature type="compositionally biased region" description="Low complexity" evidence="1">
    <location>
        <begin position="322"/>
        <end position="352"/>
    </location>
</feature>
<sequence>MITLTVVSLLLSALSFILPAAAEPCIAMDASFNLLVFGVGGKDFNAGTQDSWTGSSATDITASGRPPFDGSNTTCYLAQFFNAIYVLNADSSDSTSVYIYNPTGKSWSKQPVTTPSGSPSFDPTDFKAILDHDTNVFYALSKGELFFLDMGALTAANSTALTWTDVGAPVAWGDLSTYQPVMALAQNHIHFIGVQGLTAGECDIFVIHFSFFQPAAQSYSSNFPESHGQAVSFFQKSDVQQEFAYIPDDGSATYVINVESNTTQTLAGPSVKDSSAQYFAGITSLVQLSSANSALSFLAYTEGSDNSAAAWTKITAVTLSTSSSNTSSTSVLGSGSSGTKTGSSPSATASTSDAGRTVMNTFGLVAGTMTLATFMI</sequence>
<evidence type="ECO:0000256" key="1">
    <source>
        <dbReference type="SAM" id="MobiDB-lite"/>
    </source>
</evidence>
<feature type="chain" id="PRO_5020664852" evidence="2">
    <location>
        <begin position="23"/>
        <end position="376"/>
    </location>
</feature>
<feature type="region of interest" description="Disordered" evidence="1">
    <location>
        <begin position="322"/>
        <end position="353"/>
    </location>
</feature>
<gene>
    <name evidence="3" type="ORF">EW145_g1911</name>
</gene>
<dbReference type="EMBL" id="SGPK01000059">
    <property type="protein sequence ID" value="THH09570.1"/>
    <property type="molecule type" value="Genomic_DNA"/>
</dbReference>